<dbReference type="EC" id="2.1.1.72" evidence="2"/>
<dbReference type="InterPro" id="IPR012263">
    <property type="entry name" value="M_m6A_EcoRV"/>
</dbReference>
<evidence type="ECO:0000256" key="2">
    <source>
        <dbReference type="ARBA" id="ARBA00011900"/>
    </source>
</evidence>
<dbReference type="EMBL" id="OCTN01000002">
    <property type="protein sequence ID" value="SOH93389.1"/>
    <property type="molecule type" value="Genomic_DNA"/>
</dbReference>
<evidence type="ECO:0000256" key="4">
    <source>
        <dbReference type="ARBA" id="ARBA00022679"/>
    </source>
</evidence>
<dbReference type="GO" id="GO:0009007">
    <property type="term" value="F:site-specific DNA-methyltransferase (adenine-specific) activity"/>
    <property type="evidence" value="ECO:0007669"/>
    <property type="project" value="UniProtKB-EC"/>
</dbReference>
<dbReference type="GO" id="GO:0006298">
    <property type="term" value="P:mismatch repair"/>
    <property type="evidence" value="ECO:0007669"/>
    <property type="project" value="TreeGrafter"/>
</dbReference>
<dbReference type="PIRSF" id="PIRSF000398">
    <property type="entry name" value="M_m6A_EcoRV"/>
    <property type="match status" value="1"/>
</dbReference>
<organism evidence="8 9">
    <name type="scientific">Pontivivens marinum</name>
    <dbReference type="NCBI Taxonomy" id="1690039"/>
    <lineage>
        <taxon>Bacteria</taxon>
        <taxon>Pseudomonadati</taxon>
        <taxon>Pseudomonadota</taxon>
        <taxon>Alphaproteobacteria</taxon>
        <taxon>Rhodobacterales</taxon>
        <taxon>Paracoccaceae</taxon>
        <taxon>Pontivivens</taxon>
    </lineage>
</organism>
<dbReference type="PANTHER" id="PTHR30481:SF4">
    <property type="entry name" value="SITE-SPECIFIC DNA-METHYLTRANSFERASE (ADENINE-SPECIFIC)"/>
    <property type="match status" value="1"/>
</dbReference>
<evidence type="ECO:0000256" key="3">
    <source>
        <dbReference type="ARBA" id="ARBA00022603"/>
    </source>
</evidence>
<reference evidence="9" key="1">
    <citation type="submission" date="2017-09" db="EMBL/GenBank/DDBJ databases">
        <authorList>
            <person name="Varghese N."/>
            <person name="Submissions S."/>
        </authorList>
    </citation>
    <scope>NUCLEOTIDE SEQUENCE [LARGE SCALE GENOMIC DNA]</scope>
    <source>
        <strain evidence="9">C7</strain>
    </source>
</reference>
<evidence type="ECO:0000256" key="7">
    <source>
        <dbReference type="PIRSR" id="PIRSR000398-1"/>
    </source>
</evidence>
<dbReference type="Gene3D" id="3.40.50.150">
    <property type="entry name" value="Vaccinia Virus protein VP39"/>
    <property type="match status" value="1"/>
</dbReference>
<keyword evidence="9" id="KW-1185">Reference proteome</keyword>
<dbReference type="Pfam" id="PF02086">
    <property type="entry name" value="MethyltransfD12"/>
    <property type="match status" value="1"/>
</dbReference>
<evidence type="ECO:0000256" key="5">
    <source>
        <dbReference type="ARBA" id="ARBA00022691"/>
    </source>
</evidence>
<dbReference type="PANTHER" id="PTHR30481">
    <property type="entry name" value="DNA ADENINE METHYLASE"/>
    <property type="match status" value="1"/>
</dbReference>
<feature type="binding site" evidence="7">
    <location>
        <position position="64"/>
    </location>
    <ligand>
        <name>S-adenosyl-L-methionine</name>
        <dbReference type="ChEBI" id="CHEBI:59789"/>
    </ligand>
</feature>
<dbReference type="RefSeq" id="WP_097928975.1">
    <property type="nucleotide sequence ID" value="NZ_OCTN01000002.1"/>
</dbReference>
<evidence type="ECO:0000256" key="6">
    <source>
        <dbReference type="ARBA" id="ARBA00047942"/>
    </source>
</evidence>
<dbReference type="REBASE" id="259082">
    <property type="entry name" value="M.MmaC7VORF10265P"/>
</dbReference>
<keyword evidence="3 8" id="KW-0489">Methyltransferase</keyword>
<accession>A0A2C9CSN0</accession>
<proteinExistence type="inferred from homology"/>
<dbReference type="OrthoDB" id="9805629at2"/>
<sequence>MNDYQKVRPAAPVAPWLGGKKALHKCLIKRIESIPHRTYIEPFVGMGGVFLRRSWRPRLEVANDLNGEIVNLFRILQRHYPYMLDLMRFQLSSRSDFERLRQVKPETLTDLERAARFLFLQRLAFGGQVGGVFGVASTSGPRFSLSKLEPILAAAHDRLDGVVFEQLDWSEVIRRYDSEQSLFYLDPPYAGGEADYGKGMFEREMFGQMADQLASIKGAFVLSINDTPEIRETFAAFHLEEVSLTYTISAGAATEAKELVISNREVIVDLFG</sequence>
<dbReference type="Proteomes" id="UP000220034">
    <property type="component" value="Unassembled WGS sequence"/>
</dbReference>
<dbReference type="InterPro" id="IPR029063">
    <property type="entry name" value="SAM-dependent_MTases_sf"/>
</dbReference>
<comment type="catalytic activity">
    <reaction evidence="6">
        <text>a 2'-deoxyadenosine in DNA + S-adenosyl-L-methionine = an N(6)-methyl-2'-deoxyadenosine in DNA + S-adenosyl-L-homocysteine + H(+)</text>
        <dbReference type="Rhea" id="RHEA:15197"/>
        <dbReference type="Rhea" id="RHEA-COMP:12418"/>
        <dbReference type="Rhea" id="RHEA-COMP:12419"/>
        <dbReference type="ChEBI" id="CHEBI:15378"/>
        <dbReference type="ChEBI" id="CHEBI:57856"/>
        <dbReference type="ChEBI" id="CHEBI:59789"/>
        <dbReference type="ChEBI" id="CHEBI:90615"/>
        <dbReference type="ChEBI" id="CHEBI:90616"/>
        <dbReference type="EC" id="2.1.1.72"/>
    </reaction>
</comment>
<dbReference type="GO" id="GO:0032259">
    <property type="term" value="P:methylation"/>
    <property type="evidence" value="ECO:0007669"/>
    <property type="project" value="UniProtKB-KW"/>
</dbReference>
<dbReference type="InterPro" id="IPR023095">
    <property type="entry name" value="Ade_MeTrfase_dom_2"/>
</dbReference>
<dbReference type="GO" id="GO:0009307">
    <property type="term" value="P:DNA restriction-modification system"/>
    <property type="evidence" value="ECO:0007669"/>
    <property type="project" value="InterPro"/>
</dbReference>
<comment type="similarity">
    <text evidence="1">Belongs to the N(4)/N(6)-methyltransferase family.</text>
</comment>
<keyword evidence="4" id="KW-0808">Transferase</keyword>
<evidence type="ECO:0000313" key="8">
    <source>
        <dbReference type="EMBL" id="SOH93389.1"/>
    </source>
</evidence>
<dbReference type="InterPro" id="IPR012327">
    <property type="entry name" value="MeTrfase_D12"/>
</dbReference>
<evidence type="ECO:0000256" key="1">
    <source>
        <dbReference type="ARBA" id="ARBA00006594"/>
    </source>
</evidence>
<feature type="binding site" evidence="7">
    <location>
        <position position="20"/>
    </location>
    <ligand>
        <name>S-adenosyl-L-methionine</name>
        <dbReference type="ChEBI" id="CHEBI:59789"/>
    </ligand>
</feature>
<gene>
    <name evidence="8" type="ORF">SAMN06273572_10265</name>
</gene>
<dbReference type="GO" id="GO:1904047">
    <property type="term" value="F:S-adenosyl-L-methionine binding"/>
    <property type="evidence" value="ECO:0007669"/>
    <property type="project" value="TreeGrafter"/>
</dbReference>
<feature type="binding site" evidence="7">
    <location>
        <position position="186"/>
    </location>
    <ligand>
        <name>S-adenosyl-L-methionine</name>
        <dbReference type="ChEBI" id="CHEBI:59789"/>
    </ligand>
</feature>
<name>A0A2C9CSN0_9RHOB</name>
<dbReference type="Gene3D" id="1.10.1020.10">
    <property type="entry name" value="Adenine-specific Methyltransferase, Domain 2"/>
    <property type="match status" value="1"/>
</dbReference>
<keyword evidence="5" id="KW-0949">S-adenosyl-L-methionine</keyword>
<protein>
    <recommendedName>
        <fullName evidence="2">site-specific DNA-methyltransferase (adenine-specific)</fullName>
        <ecNumber evidence="2">2.1.1.72</ecNumber>
    </recommendedName>
</protein>
<dbReference type="PRINTS" id="PR00505">
    <property type="entry name" value="D12N6MTFRASE"/>
</dbReference>
<dbReference type="SUPFAM" id="SSF53335">
    <property type="entry name" value="S-adenosyl-L-methionine-dependent methyltransferases"/>
    <property type="match status" value="1"/>
</dbReference>
<dbReference type="AlphaFoldDB" id="A0A2C9CSN0"/>
<feature type="binding site" evidence="7">
    <location>
        <position position="16"/>
    </location>
    <ligand>
        <name>S-adenosyl-L-methionine</name>
        <dbReference type="ChEBI" id="CHEBI:59789"/>
    </ligand>
</feature>
<dbReference type="GO" id="GO:0043565">
    <property type="term" value="F:sequence-specific DNA binding"/>
    <property type="evidence" value="ECO:0007669"/>
    <property type="project" value="TreeGrafter"/>
</dbReference>
<evidence type="ECO:0000313" key="9">
    <source>
        <dbReference type="Proteomes" id="UP000220034"/>
    </source>
</evidence>